<evidence type="ECO:0000256" key="2">
    <source>
        <dbReference type="ARBA" id="ARBA00004123"/>
    </source>
</evidence>
<dbReference type="PROSITE" id="PS50089">
    <property type="entry name" value="ZF_RING_2"/>
    <property type="match status" value="1"/>
</dbReference>
<feature type="coiled-coil region" evidence="15">
    <location>
        <begin position="676"/>
        <end position="710"/>
    </location>
</feature>
<dbReference type="GO" id="GO:0061630">
    <property type="term" value="F:ubiquitin protein ligase activity"/>
    <property type="evidence" value="ECO:0007669"/>
    <property type="project" value="UniProtKB-EC"/>
</dbReference>
<dbReference type="GO" id="GO:0006325">
    <property type="term" value="P:chromatin organization"/>
    <property type="evidence" value="ECO:0007669"/>
    <property type="project" value="UniProtKB-KW"/>
</dbReference>
<evidence type="ECO:0000256" key="12">
    <source>
        <dbReference type="ARBA" id="ARBA00023242"/>
    </source>
</evidence>
<dbReference type="GO" id="GO:0008270">
    <property type="term" value="F:zinc ion binding"/>
    <property type="evidence" value="ECO:0007669"/>
    <property type="project" value="UniProtKB-KW"/>
</dbReference>
<keyword evidence="7 13" id="KW-0863">Zinc-finger</keyword>
<evidence type="ECO:0000256" key="1">
    <source>
        <dbReference type="ARBA" id="ARBA00000900"/>
    </source>
</evidence>
<keyword evidence="12 14" id="KW-0539">Nucleus</keyword>
<evidence type="ECO:0000256" key="16">
    <source>
        <dbReference type="SAM" id="MobiDB-lite"/>
    </source>
</evidence>
<feature type="region of interest" description="Disordered" evidence="16">
    <location>
        <begin position="484"/>
        <end position="511"/>
    </location>
</feature>
<evidence type="ECO:0000256" key="15">
    <source>
        <dbReference type="SAM" id="Coils"/>
    </source>
</evidence>
<dbReference type="Pfam" id="PF13923">
    <property type="entry name" value="zf-C3HC4_2"/>
    <property type="match status" value="1"/>
</dbReference>
<dbReference type="PROSITE" id="PS00518">
    <property type="entry name" value="ZF_RING_1"/>
    <property type="match status" value="1"/>
</dbReference>
<dbReference type="PANTHER" id="PTHR23163:SF0">
    <property type="entry name" value="E3 UBIQUITIN-PROTEIN LIGASE BRE1"/>
    <property type="match status" value="1"/>
</dbReference>
<evidence type="ECO:0000256" key="8">
    <source>
        <dbReference type="ARBA" id="ARBA00022786"/>
    </source>
</evidence>
<dbReference type="InterPro" id="IPR013083">
    <property type="entry name" value="Znf_RING/FYVE/PHD"/>
</dbReference>
<evidence type="ECO:0000313" key="18">
    <source>
        <dbReference type="EMBL" id="CCA14180.1"/>
    </source>
</evidence>
<evidence type="ECO:0000256" key="4">
    <source>
        <dbReference type="ARBA" id="ARBA00005555"/>
    </source>
</evidence>
<gene>
    <name evidence="18" type="primary">AlNc14C2G288</name>
    <name evidence="18" type="ORF">ALNC14_003230</name>
</gene>
<feature type="compositionally biased region" description="Basic and acidic residues" evidence="16">
    <location>
        <begin position="493"/>
        <end position="510"/>
    </location>
</feature>
<keyword evidence="9 14" id="KW-0862">Zinc</keyword>
<evidence type="ECO:0000256" key="10">
    <source>
        <dbReference type="ARBA" id="ARBA00022853"/>
    </source>
</evidence>
<dbReference type="EMBL" id="FR824047">
    <property type="protein sequence ID" value="CCA14180.1"/>
    <property type="molecule type" value="Genomic_DNA"/>
</dbReference>
<sequence>MDTERGTSNESIVSDQKRKRLEENISHSISSISASSSLMQHHSPVKKMKLDDHVLTCKQANPHSLDAIKGQNSAMTLEIREKNRRIEILSTSCKENFQKRMFSEGVLLWIQRQWLALVDDLQTVYECSQGQDRDKIEKDGKEKLKDVNWINVVDCSGAFSAWEDKSRYLELEFPEWHSCIGLGEKAIDEIRDKWYKNVPSRVTENAMQGWTEKARIRLKELLRNVLSATIVPEETALLEQKRKAVAECLLHKEQLELCKKHVSELKRALEINEVQRHQACRDYDRLCVYMEEMKEKEAKSCRREEGSTIEKPSKPSTSVKVAAEDEKEKEVMNESNHPVTQELQKRIEELNNDVATLLNKLRTERTSVAELKKQLEQANLTKNLMEKAEASSKEELEAQIQRINAEKTHLNDEFLKIRHKTSDIESHIHEKWKKKLSKIQAEMTKLKGQVDEVNIKNASLREKLSSCLSFRDQLNELKIQHEQSVRNNSNLKSENERLRKQREESTKLSDRYQVNTSDNELLILRERYSALESTYNALSDVNMRSTDDAVAILTKTMKELEAQNGIMSNQEVILRTDLERLKAELEEVKANESICREENDALVAEIENITRDLESMRQSRKKLVQQAEDKRTLAKKLQSQLSKEEQAKSHCFEELTAVRLQVSSLTMVHRHQKATISSIKETVDMKEKEIKELKEHIEALESEKEAVIADRRKRLHESELASRLRDAEISMRDQQLQEQERRACTKCEVFKKKEQQYLKLQSEHSIDGPNTDSFSELERLELKDLQKIVNCSVCQDRRKSVIISKCYHMFCKDCIDSNLKARNRKCPSCKKMFGQDDVKSVWFT</sequence>
<protein>
    <recommendedName>
        <fullName evidence="14">E3 ubiquitin protein ligase</fullName>
        <ecNumber evidence="14">2.3.2.27</ecNumber>
    </recommendedName>
</protein>
<evidence type="ECO:0000256" key="11">
    <source>
        <dbReference type="ARBA" id="ARBA00023054"/>
    </source>
</evidence>
<evidence type="ECO:0000256" key="14">
    <source>
        <dbReference type="RuleBase" id="RU365038"/>
    </source>
</evidence>
<dbReference type="PANTHER" id="PTHR23163">
    <property type="entry name" value="RING FINGER PROTEIN-RELATED"/>
    <property type="match status" value="1"/>
</dbReference>
<dbReference type="SMART" id="SM00184">
    <property type="entry name" value="RING"/>
    <property type="match status" value="1"/>
</dbReference>
<keyword evidence="11 14" id="KW-0175">Coiled coil</keyword>
<accession>F0VZF0</accession>
<keyword evidence="6 14" id="KW-0479">Metal-binding</keyword>
<dbReference type="HOGENOM" id="CLU_007373_0_0_1"/>
<evidence type="ECO:0000256" key="13">
    <source>
        <dbReference type="PROSITE-ProRule" id="PRU00175"/>
    </source>
</evidence>
<dbReference type="GO" id="GO:0033503">
    <property type="term" value="C:HULC complex"/>
    <property type="evidence" value="ECO:0007669"/>
    <property type="project" value="TreeGrafter"/>
</dbReference>
<feature type="compositionally biased region" description="Basic and acidic residues" evidence="16">
    <location>
        <begin position="301"/>
        <end position="313"/>
    </location>
</feature>
<comment type="subcellular location">
    <subcellularLocation>
        <location evidence="2 14">Nucleus</location>
    </subcellularLocation>
</comment>
<dbReference type="CDD" id="cd16499">
    <property type="entry name" value="RING-HC_Bre1-like"/>
    <property type="match status" value="1"/>
</dbReference>
<feature type="region of interest" description="Disordered" evidence="16">
    <location>
        <begin position="301"/>
        <end position="339"/>
    </location>
</feature>
<feature type="coiled-coil region" evidence="15">
    <location>
        <begin position="543"/>
        <end position="647"/>
    </location>
</feature>
<proteinExistence type="inferred from homology"/>
<dbReference type="InterPro" id="IPR013956">
    <property type="entry name" value="E3_ubiquit_lig_Bre1"/>
</dbReference>
<name>F0VZF0_9STRA</name>
<dbReference type="AlphaFoldDB" id="F0VZF0"/>
<evidence type="ECO:0000256" key="7">
    <source>
        <dbReference type="ARBA" id="ARBA00022771"/>
    </source>
</evidence>
<keyword evidence="8 14" id="KW-0833">Ubl conjugation pathway</keyword>
<dbReference type="GO" id="GO:0005634">
    <property type="term" value="C:nucleus"/>
    <property type="evidence" value="ECO:0007669"/>
    <property type="project" value="UniProtKB-SubCell"/>
</dbReference>
<keyword evidence="10 14" id="KW-0156">Chromatin regulator</keyword>
<dbReference type="EC" id="2.3.2.27" evidence="14"/>
<organism evidence="18">
    <name type="scientific">Albugo laibachii Nc14</name>
    <dbReference type="NCBI Taxonomy" id="890382"/>
    <lineage>
        <taxon>Eukaryota</taxon>
        <taxon>Sar</taxon>
        <taxon>Stramenopiles</taxon>
        <taxon>Oomycota</taxon>
        <taxon>Peronosporomycetes</taxon>
        <taxon>Albuginales</taxon>
        <taxon>Albuginaceae</taxon>
        <taxon>Albugo</taxon>
    </lineage>
</organism>
<dbReference type="UniPathway" id="UPA00143"/>
<evidence type="ECO:0000256" key="3">
    <source>
        <dbReference type="ARBA" id="ARBA00004906"/>
    </source>
</evidence>
<evidence type="ECO:0000256" key="6">
    <source>
        <dbReference type="ARBA" id="ARBA00022723"/>
    </source>
</evidence>
<evidence type="ECO:0000256" key="9">
    <source>
        <dbReference type="ARBA" id="ARBA00022833"/>
    </source>
</evidence>
<comment type="catalytic activity">
    <reaction evidence="1 14">
        <text>S-ubiquitinyl-[E2 ubiquitin-conjugating enzyme]-L-cysteine + [acceptor protein]-L-lysine = [E2 ubiquitin-conjugating enzyme]-L-cysteine + N(6)-ubiquitinyl-[acceptor protein]-L-lysine.</text>
        <dbReference type="EC" id="2.3.2.27"/>
    </reaction>
</comment>
<dbReference type="Gene3D" id="3.30.40.10">
    <property type="entry name" value="Zinc/RING finger domain, C3HC4 (zinc finger)"/>
    <property type="match status" value="1"/>
</dbReference>
<dbReference type="GO" id="GO:0016567">
    <property type="term" value="P:protein ubiquitination"/>
    <property type="evidence" value="ECO:0007669"/>
    <property type="project" value="UniProtKB-UniRule"/>
</dbReference>
<dbReference type="InterPro" id="IPR017907">
    <property type="entry name" value="Znf_RING_CS"/>
</dbReference>
<evidence type="ECO:0000259" key="17">
    <source>
        <dbReference type="PROSITE" id="PS50089"/>
    </source>
</evidence>
<feature type="domain" description="RING-type" evidence="17">
    <location>
        <begin position="791"/>
        <end position="830"/>
    </location>
</feature>
<comment type="similarity">
    <text evidence="4 14">Belongs to the BRE1 family.</text>
</comment>
<keyword evidence="5 14" id="KW-0808">Transferase</keyword>
<feature type="compositionally biased region" description="Basic and acidic residues" evidence="16">
    <location>
        <begin position="322"/>
        <end position="332"/>
    </location>
</feature>
<dbReference type="InterPro" id="IPR001841">
    <property type="entry name" value="Znf_RING"/>
</dbReference>
<dbReference type="SUPFAM" id="SSF57850">
    <property type="entry name" value="RING/U-box"/>
    <property type="match status" value="1"/>
</dbReference>
<reference evidence="18" key="2">
    <citation type="submission" date="2011-02" db="EMBL/GenBank/DDBJ databases">
        <authorList>
            <person name="MacLean D."/>
        </authorList>
    </citation>
    <scope>NUCLEOTIDE SEQUENCE</scope>
</reference>
<reference evidence="18" key="1">
    <citation type="journal article" date="2011" name="PLoS Biol.">
        <title>Gene gain and loss during evolution of obligate parasitism in the white rust pathogen of Arabidopsis thaliana.</title>
        <authorList>
            <person name="Kemen E."/>
            <person name="Gardiner A."/>
            <person name="Schultz-Larsen T."/>
            <person name="Kemen A.C."/>
            <person name="Balmuth A.L."/>
            <person name="Robert-Seilaniantz A."/>
            <person name="Bailey K."/>
            <person name="Holub E."/>
            <person name="Studholme D.J."/>
            <person name="Maclean D."/>
            <person name="Jones J.D."/>
        </authorList>
    </citation>
    <scope>NUCLEOTIDE SEQUENCE</scope>
</reference>
<comment type="pathway">
    <text evidence="3 14">Protein modification; protein ubiquitination.</text>
</comment>
<evidence type="ECO:0000256" key="5">
    <source>
        <dbReference type="ARBA" id="ARBA00022679"/>
    </source>
</evidence>